<name>A0ABV3ADJ5_9ACTN</name>
<feature type="compositionally biased region" description="Basic residues" evidence="1">
    <location>
        <begin position="49"/>
        <end position="58"/>
    </location>
</feature>
<dbReference type="Pfam" id="PF19614">
    <property type="entry name" value="DUF6119"/>
    <property type="match status" value="1"/>
</dbReference>
<dbReference type="EMBL" id="JBFAEG010000017">
    <property type="protein sequence ID" value="MEU5710023.1"/>
    <property type="molecule type" value="Genomic_DNA"/>
</dbReference>
<protein>
    <submittedName>
        <fullName evidence="2">DUF6119 family protein</fullName>
    </submittedName>
</protein>
<feature type="region of interest" description="Disordered" evidence="1">
    <location>
        <begin position="41"/>
        <end position="64"/>
    </location>
</feature>
<proteinExistence type="predicted"/>
<accession>A0ABV3ADJ5</accession>
<dbReference type="InterPro" id="IPR026487">
    <property type="entry name" value="CHP04141"/>
</dbReference>
<dbReference type="NCBIfam" id="TIGR04141">
    <property type="entry name" value="TIGR04141 family sporadically distributed protein"/>
    <property type="match status" value="1"/>
</dbReference>
<gene>
    <name evidence="2" type="ORF">AB0H04_24655</name>
</gene>
<reference evidence="2 3" key="1">
    <citation type="submission" date="2024-06" db="EMBL/GenBank/DDBJ databases">
        <title>The Natural Products Discovery Center: Release of the First 8490 Sequenced Strains for Exploring Actinobacteria Biosynthetic Diversity.</title>
        <authorList>
            <person name="Kalkreuter E."/>
            <person name="Kautsar S.A."/>
            <person name="Yang D."/>
            <person name="Bader C.D."/>
            <person name="Teijaro C.N."/>
            <person name="Fluegel L."/>
            <person name="Davis C.M."/>
            <person name="Simpson J.R."/>
            <person name="Lauterbach L."/>
            <person name="Steele A.D."/>
            <person name="Gui C."/>
            <person name="Meng S."/>
            <person name="Li G."/>
            <person name="Viehrig K."/>
            <person name="Ye F."/>
            <person name="Su P."/>
            <person name="Kiefer A.F."/>
            <person name="Nichols A."/>
            <person name="Cepeda A.J."/>
            <person name="Yan W."/>
            <person name="Fan B."/>
            <person name="Jiang Y."/>
            <person name="Adhikari A."/>
            <person name="Zheng C.-J."/>
            <person name="Schuster L."/>
            <person name="Cowan T.M."/>
            <person name="Smanski M.J."/>
            <person name="Chevrette M.G."/>
            <person name="De Carvalho L.P.S."/>
            <person name="Shen B."/>
        </authorList>
    </citation>
    <scope>NUCLEOTIDE SEQUENCE [LARGE SCALE GENOMIC DNA]</scope>
    <source>
        <strain evidence="2 3">NPDC020594</strain>
    </source>
</reference>
<evidence type="ECO:0000313" key="2">
    <source>
        <dbReference type="EMBL" id="MEU5710023.1"/>
    </source>
</evidence>
<organism evidence="2 3">
    <name type="scientific">Streptomyces flaveolus</name>
    <dbReference type="NCBI Taxonomy" id="67297"/>
    <lineage>
        <taxon>Bacteria</taxon>
        <taxon>Bacillati</taxon>
        <taxon>Actinomycetota</taxon>
        <taxon>Actinomycetes</taxon>
        <taxon>Kitasatosporales</taxon>
        <taxon>Streptomycetaceae</taxon>
        <taxon>Streptomyces</taxon>
    </lineage>
</organism>
<dbReference type="RefSeq" id="WP_078877164.1">
    <property type="nucleotide sequence ID" value="NZ_JBFAEG010000017.1"/>
</dbReference>
<keyword evidence="3" id="KW-1185">Reference proteome</keyword>
<evidence type="ECO:0000256" key="1">
    <source>
        <dbReference type="SAM" id="MobiDB-lite"/>
    </source>
</evidence>
<dbReference type="Proteomes" id="UP001551011">
    <property type="component" value="Unassembled WGS sequence"/>
</dbReference>
<evidence type="ECO:0000313" key="3">
    <source>
        <dbReference type="Proteomes" id="UP001551011"/>
    </source>
</evidence>
<sequence length="600" mass="66787">MQLPSVRHSPWSRIDPFGSEDGTLSAFVVSSTASRVEAVLGSSRTSRSATRKSTLHRLRPSEGTTPELRTFVRERYLDSADYQARDFTRQGMEGLLITGGVPRERADWCSAVESITGLEVNERSRAAAGLLLMRTDRGIYALSYGVGQHMLDPYFRDDEFGLEFATRCLDDDGVIKIRNQIMDGRGRVDEYSVSRGERIDDFGLDRFGAVVRRICGTVSGLSLTSLEAGRTRQVRVECSQATIKLPLATTVEQFLSDLQAIEDVCARPDPLPQLRFVNRVHTLDSRSQKAVQAQAILEKHLADPDSPRLTIGIPDSCQESYSSAQAFRARRGTRTIETNDLELHHLLQLVQDKSEGERLKALGDVRVTMFSDDDFLTPASVTTNGKEWLIADITMGTDRLFYGNGKWFEVGAGFLETLEEELTALFTQPQTVTLPRWTKGPLDSKGRDAHDEDWFNHQAAKPDGYLLFDKKDIVTGKFRGGGLEICDVLGPENQLICIKKAPASTAPLNHLFAQGVAAVESLRSDLEVRTKFLDQVAAHTPDHRLLDDFGTLRVVFGILLKDGQDIRVDSLFAFAQVSLLQAVRRLRAMNAEVEVVAIRR</sequence>
<comment type="caution">
    <text evidence="2">The sequence shown here is derived from an EMBL/GenBank/DDBJ whole genome shotgun (WGS) entry which is preliminary data.</text>
</comment>